<organism evidence="18">
    <name type="scientific">Davidia involucrata</name>
    <name type="common">Dove tree</name>
    <dbReference type="NCBI Taxonomy" id="16924"/>
    <lineage>
        <taxon>Eukaryota</taxon>
        <taxon>Viridiplantae</taxon>
        <taxon>Streptophyta</taxon>
        <taxon>Embryophyta</taxon>
        <taxon>Tracheophyta</taxon>
        <taxon>Spermatophyta</taxon>
        <taxon>Magnoliopsida</taxon>
        <taxon>eudicotyledons</taxon>
        <taxon>Gunneridae</taxon>
        <taxon>Pentapetalae</taxon>
        <taxon>asterids</taxon>
        <taxon>Cornales</taxon>
        <taxon>Nyssaceae</taxon>
        <taxon>Davidia</taxon>
    </lineage>
</organism>
<dbReference type="InterPro" id="IPR017761">
    <property type="entry name" value="Laccase"/>
</dbReference>
<keyword evidence="10 13" id="KW-0186">Copper</keyword>
<comment type="catalytic activity">
    <reaction evidence="1 13">
        <text>4 hydroquinone + O2 = 4 benzosemiquinone + 2 H2O</text>
        <dbReference type="Rhea" id="RHEA:11276"/>
        <dbReference type="ChEBI" id="CHEBI:15377"/>
        <dbReference type="ChEBI" id="CHEBI:15379"/>
        <dbReference type="ChEBI" id="CHEBI:17594"/>
        <dbReference type="ChEBI" id="CHEBI:17977"/>
        <dbReference type="EC" id="1.10.3.2"/>
    </reaction>
</comment>
<evidence type="ECO:0000256" key="5">
    <source>
        <dbReference type="ARBA" id="ARBA00022523"/>
    </source>
</evidence>
<dbReference type="Pfam" id="PF07732">
    <property type="entry name" value="Cu-oxidase_3"/>
    <property type="match status" value="1"/>
</dbReference>
<dbReference type="PROSITE" id="PS00079">
    <property type="entry name" value="MULTICOPPER_OXIDASE1"/>
    <property type="match status" value="1"/>
</dbReference>
<comment type="similarity">
    <text evidence="3 13">Belongs to the multicopper oxidase family.</text>
</comment>
<evidence type="ECO:0000256" key="4">
    <source>
        <dbReference type="ARBA" id="ARBA00012297"/>
    </source>
</evidence>
<keyword evidence="11" id="KW-0325">Glycoprotein</keyword>
<dbReference type="Gene3D" id="2.60.40.420">
    <property type="entry name" value="Cupredoxins - blue copper proteins"/>
    <property type="match status" value="3"/>
</dbReference>
<protein>
    <recommendedName>
        <fullName evidence="4 13">Laccase</fullName>
        <ecNumber evidence="4 13">1.10.3.2</ecNumber>
    </recommendedName>
    <alternativeName>
        <fullName evidence="13">Benzenediol:oxygen oxidoreductase</fullName>
    </alternativeName>
    <alternativeName>
        <fullName evidence="13">Diphenol oxidase</fullName>
    </alternativeName>
    <alternativeName>
        <fullName evidence="13">Urishiol oxidase</fullName>
    </alternativeName>
</protein>
<evidence type="ECO:0000313" key="18">
    <source>
        <dbReference type="EMBL" id="MPA55925.1"/>
    </source>
</evidence>
<dbReference type="PROSITE" id="PS00080">
    <property type="entry name" value="MULTICOPPER_OXIDASE2"/>
    <property type="match status" value="1"/>
</dbReference>
<evidence type="ECO:0000256" key="14">
    <source>
        <dbReference type="SAM" id="Phobius"/>
    </source>
</evidence>
<dbReference type="EC" id="1.10.3.2" evidence="4 13"/>
<evidence type="ECO:0000256" key="3">
    <source>
        <dbReference type="ARBA" id="ARBA00010609"/>
    </source>
</evidence>
<dbReference type="Pfam" id="PF07731">
    <property type="entry name" value="Cu-oxidase_2"/>
    <property type="match status" value="1"/>
</dbReference>
<evidence type="ECO:0000259" key="16">
    <source>
        <dbReference type="Pfam" id="PF07731"/>
    </source>
</evidence>
<evidence type="ECO:0000256" key="7">
    <source>
        <dbReference type="ARBA" id="ARBA00022723"/>
    </source>
</evidence>
<evidence type="ECO:0000259" key="15">
    <source>
        <dbReference type="Pfam" id="PF00394"/>
    </source>
</evidence>
<dbReference type="CDD" id="cd13897">
    <property type="entry name" value="CuRO_3_LCC_plant"/>
    <property type="match status" value="1"/>
</dbReference>
<dbReference type="InterPro" id="IPR002355">
    <property type="entry name" value="Cu_oxidase_Cu_BS"/>
</dbReference>
<accession>A0A5B7AIK0</accession>
<dbReference type="InterPro" id="IPR011706">
    <property type="entry name" value="Cu-oxidase_C"/>
</dbReference>
<evidence type="ECO:0000256" key="2">
    <source>
        <dbReference type="ARBA" id="ARBA00004271"/>
    </source>
</evidence>
<evidence type="ECO:0000256" key="6">
    <source>
        <dbReference type="ARBA" id="ARBA00022525"/>
    </source>
</evidence>
<dbReference type="PANTHER" id="PTHR11709:SF261">
    <property type="entry name" value="LACCASE"/>
    <property type="match status" value="1"/>
</dbReference>
<name>A0A5B7AIK0_DAVIN</name>
<dbReference type="InterPro" id="IPR001117">
    <property type="entry name" value="Cu-oxidase_2nd"/>
</dbReference>
<keyword evidence="14" id="KW-0812">Transmembrane</keyword>
<feature type="transmembrane region" description="Helical" evidence="14">
    <location>
        <begin position="12"/>
        <end position="31"/>
    </location>
</feature>
<dbReference type="GO" id="GO:0046274">
    <property type="term" value="P:lignin catabolic process"/>
    <property type="evidence" value="ECO:0007669"/>
    <property type="project" value="UniProtKB-KW"/>
</dbReference>
<dbReference type="InterPro" id="IPR034289">
    <property type="entry name" value="CuRO_3_LCC"/>
</dbReference>
<dbReference type="PANTHER" id="PTHR11709">
    <property type="entry name" value="MULTI-COPPER OXIDASE"/>
    <property type="match status" value="1"/>
</dbReference>
<evidence type="ECO:0000256" key="9">
    <source>
        <dbReference type="ARBA" id="ARBA00023002"/>
    </source>
</evidence>
<evidence type="ECO:0000256" key="13">
    <source>
        <dbReference type="RuleBase" id="RU361119"/>
    </source>
</evidence>
<keyword evidence="6 13" id="KW-0964">Secreted</keyword>
<keyword evidence="14" id="KW-0472">Membrane</keyword>
<dbReference type="InterPro" id="IPR045087">
    <property type="entry name" value="Cu-oxidase_fam"/>
</dbReference>
<evidence type="ECO:0000256" key="8">
    <source>
        <dbReference type="ARBA" id="ARBA00022737"/>
    </source>
</evidence>
<reference evidence="18" key="1">
    <citation type="submission" date="2019-08" db="EMBL/GenBank/DDBJ databases">
        <title>Reference gene set and small RNA set construction with multiple tissues from Davidia involucrata Baill.</title>
        <authorList>
            <person name="Yang H."/>
            <person name="Zhou C."/>
            <person name="Li G."/>
            <person name="Wang J."/>
            <person name="Gao P."/>
            <person name="Wang M."/>
            <person name="Wang R."/>
            <person name="Zhao Y."/>
        </authorList>
    </citation>
    <scope>NUCLEOTIDE SEQUENCE</scope>
    <source>
        <tissue evidence="18">Mixed with DoveR01_LX</tissue>
    </source>
</reference>
<keyword evidence="7 13" id="KW-0479">Metal-binding</keyword>
<comment type="subcellular location">
    <subcellularLocation>
        <location evidence="2 13">Secreted</location>
        <location evidence="2 13">Extracellular space</location>
        <location evidence="2 13">Apoplast</location>
    </subcellularLocation>
</comment>
<dbReference type="InterPro" id="IPR008972">
    <property type="entry name" value="Cupredoxin"/>
</dbReference>
<feature type="domain" description="Plastocyanin-like" evidence="15">
    <location>
        <begin position="166"/>
        <end position="320"/>
    </location>
</feature>
<comment type="cofactor">
    <cofactor evidence="13">
        <name>Cu cation</name>
        <dbReference type="ChEBI" id="CHEBI:23378"/>
    </cofactor>
    <text evidence="13">Binds 4 Cu cations per monomer.</text>
</comment>
<evidence type="ECO:0000256" key="11">
    <source>
        <dbReference type="ARBA" id="ARBA00023180"/>
    </source>
</evidence>
<dbReference type="GO" id="GO:0048046">
    <property type="term" value="C:apoplast"/>
    <property type="evidence" value="ECO:0007669"/>
    <property type="project" value="UniProtKB-SubCell"/>
</dbReference>
<keyword evidence="9 13" id="KW-0560">Oxidoreductase</keyword>
<evidence type="ECO:0000259" key="17">
    <source>
        <dbReference type="Pfam" id="PF07732"/>
    </source>
</evidence>
<dbReference type="Pfam" id="PF00394">
    <property type="entry name" value="Cu-oxidase"/>
    <property type="match status" value="1"/>
</dbReference>
<dbReference type="InterPro" id="IPR011707">
    <property type="entry name" value="Cu-oxidase-like_N"/>
</dbReference>
<dbReference type="InterPro" id="IPR034285">
    <property type="entry name" value="CuRO_2_LCC"/>
</dbReference>
<dbReference type="GO" id="GO:0005507">
    <property type="term" value="F:copper ion binding"/>
    <property type="evidence" value="ECO:0007669"/>
    <property type="project" value="InterPro"/>
</dbReference>
<dbReference type="SUPFAM" id="SSF49503">
    <property type="entry name" value="Cupredoxins"/>
    <property type="match status" value="3"/>
</dbReference>
<feature type="domain" description="Plastocyanin-like" evidence="16">
    <location>
        <begin position="438"/>
        <end position="560"/>
    </location>
</feature>
<evidence type="ECO:0000256" key="12">
    <source>
        <dbReference type="ARBA" id="ARBA00023185"/>
    </source>
</evidence>
<keyword evidence="14" id="KW-1133">Transmembrane helix</keyword>
<keyword evidence="5 13" id="KW-0052">Apoplast</keyword>
<feature type="domain" description="Plastocyanin-like" evidence="17">
    <location>
        <begin position="41"/>
        <end position="152"/>
    </location>
</feature>
<keyword evidence="8 13" id="KW-0677">Repeat</keyword>
<dbReference type="CDD" id="cd13875">
    <property type="entry name" value="CuRO_2_LCC_plant"/>
    <property type="match status" value="1"/>
</dbReference>
<dbReference type="CDD" id="cd13849">
    <property type="entry name" value="CuRO_1_LCC_plant"/>
    <property type="match status" value="1"/>
</dbReference>
<dbReference type="InterPro" id="IPR033138">
    <property type="entry name" value="Cu_oxidase_CS"/>
</dbReference>
<dbReference type="InterPro" id="IPR034288">
    <property type="entry name" value="CuRO_1_LCC"/>
</dbReference>
<evidence type="ECO:0000256" key="1">
    <source>
        <dbReference type="ARBA" id="ARBA00000349"/>
    </source>
</evidence>
<dbReference type="EMBL" id="GHES01025366">
    <property type="protein sequence ID" value="MPA55925.1"/>
    <property type="molecule type" value="Transcribed_RNA"/>
</dbReference>
<dbReference type="NCBIfam" id="TIGR03389">
    <property type="entry name" value="laccase"/>
    <property type="match status" value="1"/>
</dbReference>
<comment type="function">
    <text evidence="13">Lignin degradation and detoxification of lignin-derived products.</text>
</comment>
<gene>
    <name evidence="18" type="ORF">Din_025366</name>
</gene>
<dbReference type="GO" id="GO:0052716">
    <property type="term" value="F:hydroquinone:oxygen oxidoreductase activity"/>
    <property type="evidence" value="ECO:0007669"/>
    <property type="project" value="UniProtKB-EC"/>
</dbReference>
<keyword evidence="12 13" id="KW-0439">Lignin degradation</keyword>
<evidence type="ECO:0000256" key="10">
    <source>
        <dbReference type="ARBA" id="ARBA00023008"/>
    </source>
</evidence>
<dbReference type="AlphaFoldDB" id="A0A5B7AIK0"/>
<sequence>MGLRKKSQFVELLEFVIVIVSGMLLLCMVQGDVHHYEFVLTKENFTRLCVTKGLLVINGTLPGPVIRVHKGDTVYVNVHNQGPYSFTIHWHGVKQPRNSWSDGPEYITQCPIQPGANFTYEVIFSKEEGTLWWHAHSDWTRNSVHGAIVVLPARGTTYPFPEPDEDEVLVLGSWYDSPDVNGQVAQDLITGQDVPISNSYLINGQPGDFVVCSAGSAYRRVVDHGKTYLLRIVSAVMNVELFFAIAGHNLTVVGMDGNYLKPFTTPYIMISPGQTMDVLLVANQSLGRYYMATRQYDSVKEEEQDFDKQNVTAILEYRGNYTPPANPIFPSTLPSFMDFMAADRFLARLRSLASPDHPVDVPLNVTTRMFLVASMNQILCADHSCKGIHGNKLSASINNISFRNPTTDVLLAYYRNISGFYTSDFPDQPGWYYNFTADEFPFNVTVADPGTKVKMLNYNETVEVIFQGTNVLQTSESHPMHLHGYSFYVVGSGYGNFDPENDPKGYNLVDPPELTTVSVHKEGWATIRFVASNPGVWYWHCHFDRHLSWGMSTVFIVKNGDTPETSLLEPPANMPSCQQVTFPNWIQEFEDPNGEENKSKTFD</sequence>
<proteinExistence type="inferred from homology"/>